<dbReference type="EMBL" id="CP002548">
    <property type="protein sequence ID" value="AGL90686.1"/>
    <property type="molecule type" value="Genomic_DNA"/>
</dbReference>
<dbReference type="KEGG" id="nzs:SLY_0115"/>
<keyword evidence="6" id="KW-1185">Reference proteome</keyword>
<organism evidence="5 6">
    <name type="scientific">Strawberry lethal yellows phytoplasma (CPA) str. NZSb11</name>
    <dbReference type="NCBI Taxonomy" id="980422"/>
    <lineage>
        <taxon>Bacteria</taxon>
        <taxon>Bacillati</taxon>
        <taxon>Mycoplasmatota</taxon>
        <taxon>Mollicutes</taxon>
        <taxon>Acholeplasmatales</taxon>
        <taxon>Acholeplasmataceae</taxon>
        <taxon>Candidatus Phytoplasma</taxon>
        <taxon>16SrXII (Stolbur group)</taxon>
    </lineage>
</organism>
<gene>
    <name evidence="2" type="ORF">SLY_0068</name>
    <name evidence="3" type="ORF">SLY_0115</name>
    <name evidence="4" type="ORF">SLY_0719</name>
    <name evidence="5" type="ORF">SLY_0772</name>
</gene>
<dbReference type="EMBL" id="CP002548">
    <property type="protein sequence ID" value="AGL90633.1"/>
    <property type="molecule type" value="Genomic_DNA"/>
</dbReference>
<dbReference type="KEGG" id="nzs:SLY_0068"/>
<evidence type="ECO:0000313" key="4">
    <source>
        <dbReference type="EMBL" id="AGL90633.1"/>
    </source>
</evidence>
<dbReference type="KEGG" id="nzs:SLY_0719"/>
<feature type="transmembrane region" description="Helical" evidence="1">
    <location>
        <begin position="12"/>
        <end position="30"/>
    </location>
</feature>
<sequence>MTIVITFKRSGCVGVLVFIINFLSQIRLSFLT</sequence>
<reference evidence="5 6" key="1">
    <citation type="journal article" date="2013" name="BMC Genomics">
        <title>Comparison of the complete genome sequence of two closely related isolates of 'Candidatus Phytoplasma australiense' reveals genome plasticity.</title>
        <authorList>
            <person name="Andersen M.T."/>
            <person name="Liefting L.W."/>
            <person name="Havukkala I."/>
            <person name="Beever R.E."/>
        </authorList>
    </citation>
    <scope>NUCLEOTIDE SEQUENCE [LARGE SCALE GENOMIC DNA]</scope>
    <source>
        <strain evidence="5 6">NZSb11</strain>
    </source>
</reference>
<proteinExistence type="predicted"/>
<evidence type="ECO:0000313" key="3">
    <source>
        <dbReference type="EMBL" id="AGL90038.1"/>
    </source>
</evidence>
<evidence type="ECO:0000313" key="5">
    <source>
        <dbReference type="EMBL" id="AGL90686.1"/>
    </source>
</evidence>
<dbReference type="HOGENOM" id="CLU_3391625_0_0_14"/>
<keyword evidence="1" id="KW-1133">Transmembrane helix</keyword>
<accession>R4RQA4</accession>
<dbReference type="Proteomes" id="UP000013941">
    <property type="component" value="Chromosome"/>
</dbReference>
<keyword evidence="1" id="KW-0812">Transmembrane</keyword>
<dbReference type="AlphaFoldDB" id="R4RQA4"/>
<evidence type="ECO:0000313" key="6">
    <source>
        <dbReference type="Proteomes" id="UP000013941"/>
    </source>
</evidence>
<dbReference type="EMBL" id="CP002548">
    <property type="protein sequence ID" value="AGL89995.1"/>
    <property type="molecule type" value="Genomic_DNA"/>
</dbReference>
<dbReference type="EMBL" id="CP002548">
    <property type="protein sequence ID" value="AGL90038.1"/>
    <property type="molecule type" value="Genomic_DNA"/>
</dbReference>
<keyword evidence="1" id="KW-0472">Membrane</keyword>
<evidence type="ECO:0000256" key="1">
    <source>
        <dbReference type="SAM" id="Phobius"/>
    </source>
</evidence>
<evidence type="ECO:0000313" key="2">
    <source>
        <dbReference type="EMBL" id="AGL89995.1"/>
    </source>
</evidence>
<protein>
    <submittedName>
        <fullName evidence="5">Uncharacterized protein</fullName>
    </submittedName>
</protein>
<dbReference type="KEGG" id="nzs:SLY_0772"/>
<name>R4RQA4_PHYAS</name>